<evidence type="ECO:0000313" key="2">
    <source>
        <dbReference type="EMBL" id="CAH1099482.1"/>
    </source>
</evidence>
<reference evidence="2" key="1">
    <citation type="submission" date="2022-01" db="EMBL/GenBank/DDBJ databases">
        <authorList>
            <person name="King R."/>
        </authorList>
    </citation>
    <scope>NUCLEOTIDE SEQUENCE</scope>
</reference>
<dbReference type="AlphaFoldDB" id="A0A9P0CIW2"/>
<feature type="region of interest" description="Disordered" evidence="1">
    <location>
        <begin position="129"/>
        <end position="155"/>
    </location>
</feature>
<feature type="compositionally biased region" description="Polar residues" evidence="1">
    <location>
        <begin position="129"/>
        <end position="152"/>
    </location>
</feature>
<protein>
    <submittedName>
        <fullName evidence="2">Uncharacterized protein</fullName>
    </submittedName>
</protein>
<name>A0A9P0CIW2_9CUCU</name>
<gene>
    <name evidence="2" type="ORF">PSYICH_LOCUS589</name>
</gene>
<evidence type="ECO:0000313" key="3">
    <source>
        <dbReference type="Proteomes" id="UP001153636"/>
    </source>
</evidence>
<keyword evidence="3" id="KW-1185">Reference proteome</keyword>
<dbReference type="OrthoDB" id="7477527at2759"/>
<dbReference type="EMBL" id="OV651813">
    <property type="protein sequence ID" value="CAH1099482.1"/>
    <property type="molecule type" value="Genomic_DNA"/>
</dbReference>
<evidence type="ECO:0000256" key="1">
    <source>
        <dbReference type="SAM" id="MobiDB-lite"/>
    </source>
</evidence>
<dbReference type="Proteomes" id="UP001153636">
    <property type="component" value="Chromosome 1"/>
</dbReference>
<accession>A0A9P0CIW2</accession>
<proteinExistence type="predicted"/>
<sequence length="175" mass="19279">MTNQFKVQITAHYIPGVCNSIPDCLYRKKELPDWHLSSRVTHDFPKVGSTRGGSICNKCIGSSSSICDSVDTRYKRVICICLQQKLGLSVGLGVSTTNINSESPTTSKQGKRNIYNNCPELGTSILETRLTSPSDSLTNTDSRSSEQLNMQSRRPLPEAHMLSLEAWKVRGGTIT</sequence>
<organism evidence="2 3">
    <name type="scientific">Psylliodes chrysocephalus</name>
    <dbReference type="NCBI Taxonomy" id="3402493"/>
    <lineage>
        <taxon>Eukaryota</taxon>
        <taxon>Metazoa</taxon>
        <taxon>Ecdysozoa</taxon>
        <taxon>Arthropoda</taxon>
        <taxon>Hexapoda</taxon>
        <taxon>Insecta</taxon>
        <taxon>Pterygota</taxon>
        <taxon>Neoptera</taxon>
        <taxon>Endopterygota</taxon>
        <taxon>Coleoptera</taxon>
        <taxon>Polyphaga</taxon>
        <taxon>Cucujiformia</taxon>
        <taxon>Chrysomeloidea</taxon>
        <taxon>Chrysomelidae</taxon>
        <taxon>Galerucinae</taxon>
        <taxon>Alticini</taxon>
        <taxon>Psylliodes</taxon>
    </lineage>
</organism>